<feature type="domain" description="HTH lysR-type" evidence="5">
    <location>
        <begin position="1"/>
        <end position="55"/>
    </location>
</feature>
<reference evidence="6 7" key="1">
    <citation type="submission" date="2016-01" db="EMBL/GenBank/DDBJ databases">
        <authorList>
            <person name="Oliw E.H."/>
        </authorList>
    </citation>
    <scope>NUCLEOTIDE SEQUENCE [LARGE SCALE GENOMIC DNA]</scope>
    <source>
        <strain evidence="6">LMG 27134</strain>
    </source>
</reference>
<protein>
    <submittedName>
        <fullName evidence="6">LysR family transcriptional regulator</fullName>
    </submittedName>
</protein>
<proteinExistence type="inferred from homology"/>
<dbReference type="InterPro" id="IPR036390">
    <property type="entry name" value="WH_DNA-bd_sf"/>
</dbReference>
<keyword evidence="3" id="KW-0238">DNA-binding</keyword>
<dbReference type="InterPro" id="IPR005119">
    <property type="entry name" value="LysR_subst-bd"/>
</dbReference>
<keyword evidence="2" id="KW-0805">Transcription regulation</keyword>
<dbReference type="RefSeq" id="WP_062091468.1">
    <property type="nucleotide sequence ID" value="NZ_FCOK02000073.1"/>
</dbReference>
<evidence type="ECO:0000313" key="6">
    <source>
        <dbReference type="EMBL" id="SAL64665.1"/>
    </source>
</evidence>
<organism evidence="6 7">
    <name type="scientific">Caballeronia udeis</name>
    <dbReference type="NCBI Taxonomy" id="1232866"/>
    <lineage>
        <taxon>Bacteria</taxon>
        <taxon>Pseudomonadati</taxon>
        <taxon>Pseudomonadota</taxon>
        <taxon>Betaproteobacteria</taxon>
        <taxon>Burkholderiales</taxon>
        <taxon>Burkholderiaceae</taxon>
        <taxon>Caballeronia</taxon>
    </lineage>
</organism>
<sequence>MELEAVVAIARLGSFRAAASELDVSPTAIGNAVASLEKHLGVRLFNRTTRTVGLTNAGREYVEAITPALACIHNANQAVADHSRKPTGTLRFNCSPSGGRHVLMPFVIEYLRRYNEINVEVVTEGQLIDIIKDGFDAGIRLAEAVPRDMVAIPLSPTTRHVVVGAPSYFANRSRPIVPADLMRHECIRARFPSGTLYRWEFARAGEATTIDVPGSLTLDEPGTMVQASRAGIGLAYVSDWTVADDIASGSLIEVLSDWTPSHPGYSLYYPGRRHTAASLRAFVDMAREIGLRKTSSTGTKG</sequence>
<dbReference type="CDD" id="cd08474">
    <property type="entry name" value="PBP2_CrgA_like_5"/>
    <property type="match status" value="1"/>
</dbReference>
<dbReference type="Gene3D" id="1.10.10.10">
    <property type="entry name" value="Winged helix-like DNA-binding domain superfamily/Winged helix DNA-binding domain"/>
    <property type="match status" value="1"/>
</dbReference>
<dbReference type="Pfam" id="PF03466">
    <property type="entry name" value="LysR_substrate"/>
    <property type="match status" value="1"/>
</dbReference>
<dbReference type="AlphaFoldDB" id="A0A158J7C1"/>
<dbReference type="GO" id="GO:0003677">
    <property type="term" value="F:DNA binding"/>
    <property type="evidence" value="ECO:0007669"/>
    <property type="project" value="UniProtKB-KW"/>
</dbReference>
<evidence type="ECO:0000256" key="4">
    <source>
        <dbReference type="ARBA" id="ARBA00023163"/>
    </source>
</evidence>
<evidence type="ECO:0000256" key="2">
    <source>
        <dbReference type="ARBA" id="ARBA00023015"/>
    </source>
</evidence>
<comment type="similarity">
    <text evidence="1">Belongs to the LysR transcriptional regulatory family.</text>
</comment>
<keyword evidence="4" id="KW-0804">Transcription</keyword>
<evidence type="ECO:0000259" key="5">
    <source>
        <dbReference type="PROSITE" id="PS50931"/>
    </source>
</evidence>
<dbReference type="PANTHER" id="PTHR30537">
    <property type="entry name" value="HTH-TYPE TRANSCRIPTIONAL REGULATOR"/>
    <property type="match status" value="1"/>
</dbReference>
<dbReference type="Pfam" id="PF00126">
    <property type="entry name" value="HTH_1"/>
    <property type="match status" value="1"/>
</dbReference>
<accession>A0A158J7C1</accession>
<dbReference type="Proteomes" id="UP000054683">
    <property type="component" value="Unassembled WGS sequence"/>
</dbReference>
<dbReference type="OrthoDB" id="5525645at2"/>
<dbReference type="SUPFAM" id="SSF53850">
    <property type="entry name" value="Periplasmic binding protein-like II"/>
    <property type="match status" value="1"/>
</dbReference>
<evidence type="ECO:0000313" key="7">
    <source>
        <dbReference type="Proteomes" id="UP000054683"/>
    </source>
</evidence>
<dbReference type="Gene3D" id="3.40.190.290">
    <property type="match status" value="1"/>
</dbReference>
<dbReference type="InterPro" id="IPR000847">
    <property type="entry name" value="LysR_HTH_N"/>
</dbReference>
<name>A0A158J7C1_9BURK</name>
<dbReference type="GO" id="GO:0003700">
    <property type="term" value="F:DNA-binding transcription factor activity"/>
    <property type="evidence" value="ECO:0007669"/>
    <property type="project" value="InterPro"/>
</dbReference>
<dbReference type="InterPro" id="IPR058163">
    <property type="entry name" value="LysR-type_TF_proteobact-type"/>
</dbReference>
<evidence type="ECO:0000256" key="1">
    <source>
        <dbReference type="ARBA" id="ARBA00009437"/>
    </source>
</evidence>
<dbReference type="EMBL" id="FCOK02000073">
    <property type="protein sequence ID" value="SAL64665.1"/>
    <property type="molecule type" value="Genomic_DNA"/>
</dbReference>
<dbReference type="InterPro" id="IPR036388">
    <property type="entry name" value="WH-like_DNA-bd_sf"/>
</dbReference>
<dbReference type="PROSITE" id="PS50931">
    <property type="entry name" value="HTH_LYSR"/>
    <property type="match status" value="1"/>
</dbReference>
<evidence type="ECO:0000256" key="3">
    <source>
        <dbReference type="ARBA" id="ARBA00023125"/>
    </source>
</evidence>
<dbReference type="FunFam" id="1.10.10.10:FF:000001">
    <property type="entry name" value="LysR family transcriptional regulator"/>
    <property type="match status" value="1"/>
</dbReference>
<dbReference type="PANTHER" id="PTHR30537:SF5">
    <property type="entry name" value="HTH-TYPE TRANSCRIPTIONAL ACTIVATOR TTDR-RELATED"/>
    <property type="match status" value="1"/>
</dbReference>
<dbReference type="SUPFAM" id="SSF46785">
    <property type="entry name" value="Winged helix' DNA-binding domain"/>
    <property type="match status" value="1"/>
</dbReference>
<gene>
    <name evidence="6" type="ORF">AWB69_07285</name>
</gene>